<reference evidence="1" key="1">
    <citation type="submission" date="2022-02" db="EMBL/GenBank/DDBJ databases">
        <title>Paenibacillus sp. MBLB1832 Whole Genome Shotgun Sequencing.</title>
        <authorList>
            <person name="Hwang C.Y."/>
            <person name="Cho E.-S."/>
            <person name="Seo M.-J."/>
        </authorList>
    </citation>
    <scope>NUCLEOTIDE SEQUENCE</scope>
    <source>
        <strain evidence="1">MBLB1832</strain>
    </source>
</reference>
<dbReference type="Proteomes" id="UP001304650">
    <property type="component" value="Chromosome"/>
</dbReference>
<keyword evidence="2" id="KW-1185">Reference proteome</keyword>
<proteinExistence type="predicted"/>
<organism evidence="1 2">
    <name type="scientific">Paenibacillus roseopurpureus</name>
    <dbReference type="NCBI Taxonomy" id="2918901"/>
    <lineage>
        <taxon>Bacteria</taxon>
        <taxon>Bacillati</taxon>
        <taxon>Bacillota</taxon>
        <taxon>Bacilli</taxon>
        <taxon>Bacillales</taxon>
        <taxon>Paenibacillaceae</taxon>
        <taxon>Paenibacillus</taxon>
    </lineage>
</organism>
<dbReference type="EMBL" id="CP130319">
    <property type="protein sequence ID" value="WNR46862.1"/>
    <property type="molecule type" value="Genomic_DNA"/>
</dbReference>
<evidence type="ECO:0000313" key="1">
    <source>
        <dbReference type="EMBL" id="WNR46862.1"/>
    </source>
</evidence>
<protein>
    <submittedName>
        <fullName evidence="1">Uncharacterized protein</fullName>
    </submittedName>
</protein>
<gene>
    <name evidence="1" type="ORF">MJB10_12470</name>
</gene>
<dbReference type="RefSeq" id="WP_314805278.1">
    <property type="nucleotide sequence ID" value="NZ_CP130319.1"/>
</dbReference>
<name>A0AA96LRD4_9BACL</name>
<dbReference type="KEGG" id="proo:MJB10_12470"/>
<sequence length="94" mass="11222">MGYICPVCGYDELEKQPYDEKGNESFEICVCCSFEFGVDDMLYTFETYRMEWLSNGAKWLFDTRRSGNWNADEQLKNIDRIKPMYIPYHRPPKP</sequence>
<dbReference type="AlphaFoldDB" id="A0AA96LRD4"/>
<accession>A0AA96LRD4</accession>
<evidence type="ECO:0000313" key="2">
    <source>
        <dbReference type="Proteomes" id="UP001304650"/>
    </source>
</evidence>